<keyword evidence="1" id="KW-0812">Transmembrane</keyword>
<organism evidence="2 3">
    <name type="scientific">Komagataella phaffii (strain GS115 / ATCC 20864)</name>
    <name type="common">Yeast</name>
    <name type="synonym">Pichia pastoris</name>
    <dbReference type="NCBI Taxonomy" id="644223"/>
    <lineage>
        <taxon>Eukaryota</taxon>
        <taxon>Fungi</taxon>
        <taxon>Dikarya</taxon>
        <taxon>Ascomycota</taxon>
        <taxon>Saccharomycotina</taxon>
        <taxon>Pichiomycetes</taxon>
        <taxon>Pichiales</taxon>
        <taxon>Pichiaceae</taxon>
        <taxon>Komagataella</taxon>
    </lineage>
</organism>
<evidence type="ECO:0000313" key="3">
    <source>
        <dbReference type="Proteomes" id="UP000000314"/>
    </source>
</evidence>
<proteinExistence type="predicted"/>
<dbReference type="GeneID" id="8198178"/>
<sequence>MVKPKGPSTTQRTVVLLLGTGFGLYWGMKYLNENYKLVSYKPPKDDKPVKFSLKYRDVQPLEKRKPIEAEIVEATSEKN</sequence>
<keyword evidence="3" id="KW-1185">Reference proteome</keyword>
<reference evidence="2 3" key="1">
    <citation type="journal article" date="2009" name="Nat. Biotechnol.">
        <title>Genome sequence of the recombinant protein production host Pichia pastoris.</title>
        <authorList>
            <person name="De Schutter K."/>
            <person name="Lin Y.C."/>
            <person name="Tiels P."/>
            <person name="Van Hecke A."/>
            <person name="Glinka S."/>
            <person name="Weber-Lehmann J."/>
            <person name="Rouze P."/>
            <person name="Van de Peer Y."/>
            <person name="Callewaert N."/>
        </authorList>
    </citation>
    <scope>NUCLEOTIDE SEQUENCE [LARGE SCALE GENOMIC DNA]</scope>
    <source>
        <strain evidence="3">GS115 / ATCC 20864</strain>
    </source>
</reference>
<gene>
    <name evidence="2" type="ordered locus">PAS_chr2-1_0059</name>
</gene>
<evidence type="ECO:0000256" key="1">
    <source>
        <dbReference type="SAM" id="Phobius"/>
    </source>
</evidence>
<keyword evidence="1" id="KW-0472">Membrane</keyword>
<dbReference type="HOGENOM" id="CLU_2606826_0_0_1"/>
<accession>C4QZI6</accession>
<dbReference type="EMBL" id="FN392320">
    <property type="protein sequence ID" value="CAY68660.1"/>
    <property type="molecule type" value="Genomic_DNA"/>
</dbReference>
<keyword evidence="1" id="KW-1133">Transmembrane helix</keyword>
<evidence type="ECO:0000313" key="2">
    <source>
        <dbReference type="EMBL" id="CAY68660.1"/>
    </source>
</evidence>
<feature type="transmembrane region" description="Helical" evidence="1">
    <location>
        <begin position="12"/>
        <end position="31"/>
    </location>
</feature>
<dbReference type="RefSeq" id="XP_002490940.1">
    <property type="nucleotide sequence ID" value="XM_002490895.1"/>
</dbReference>
<dbReference type="InParanoid" id="C4QZI6"/>
<dbReference type="KEGG" id="ppa:PAS_chr2-1_0059"/>
<protein>
    <submittedName>
        <fullName evidence="2">Uncharacterized protein</fullName>
    </submittedName>
</protein>
<dbReference type="AlphaFoldDB" id="C4QZI6"/>
<name>C4QZI6_KOMPG</name>
<dbReference type="Proteomes" id="UP000000314">
    <property type="component" value="Chromosome 2"/>
</dbReference>